<sequence length="143" mass="14941">MPACGFTPAFGPRRSAEGLRNQVHVIAPDTVTGFALRTAIEDQIGRATSPVYTLTLTQREARNVAAVSAVGDTTRFDIRGAVDWVLGSESGGQVGAGTVRTFTSYSATGSTVATQAAEADARNRLARSLADLVVADMILAINE</sequence>
<dbReference type="STRING" id="364200.SAMN04488515_3279"/>
<dbReference type="Proteomes" id="UP000199167">
    <property type="component" value="Unassembled WGS sequence"/>
</dbReference>
<evidence type="ECO:0000313" key="2">
    <source>
        <dbReference type="Proteomes" id="UP000199167"/>
    </source>
</evidence>
<proteinExistence type="predicted"/>
<gene>
    <name evidence="1" type="ORF">SAMN04488515_3279</name>
</gene>
<protein>
    <submittedName>
        <fullName evidence="1">LPS-assembly lipoprotein</fullName>
    </submittedName>
</protein>
<evidence type="ECO:0000313" key="1">
    <source>
        <dbReference type="EMBL" id="SEW45058.1"/>
    </source>
</evidence>
<organism evidence="1 2">
    <name type="scientific">Cognatiyoonia koreensis</name>
    <dbReference type="NCBI Taxonomy" id="364200"/>
    <lineage>
        <taxon>Bacteria</taxon>
        <taxon>Pseudomonadati</taxon>
        <taxon>Pseudomonadota</taxon>
        <taxon>Alphaproteobacteria</taxon>
        <taxon>Rhodobacterales</taxon>
        <taxon>Paracoccaceae</taxon>
        <taxon>Cognatiyoonia</taxon>
    </lineage>
</organism>
<dbReference type="InterPro" id="IPR007485">
    <property type="entry name" value="LPS_assembly_LptE"/>
</dbReference>
<dbReference type="Pfam" id="PF04390">
    <property type="entry name" value="LptE"/>
    <property type="match status" value="1"/>
</dbReference>
<dbReference type="GO" id="GO:0019867">
    <property type="term" value="C:outer membrane"/>
    <property type="evidence" value="ECO:0007669"/>
    <property type="project" value="InterPro"/>
</dbReference>
<accession>A0A1I0RUC7</accession>
<reference evidence="1 2" key="1">
    <citation type="submission" date="2016-10" db="EMBL/GenBank/DDBJ databases">
        <authorList>
            <person name="de Groot N.N."/>
        </authorList>
    </citation>
    <scope>NUCLEOTIDE SEQUENCE [LARGE SCALE GENOMIC DNA]</scope>
    <source>
        <strain evidence="1 2">DSM 17925</strain>
    </source>
</reference>
<keyword evidence="2" id="KW-1185">Reference proteome</keyword>
<dbReference type="Gene3D" id="3.30.160.150">
    <property type="entry name" value="Lipoprotein like domain"/>
    <property type="match status" value="1"/>
</dbReference>
<keyword evidence="1" id="KW-0449">Lipoprotein</keyword>
<dbReference type="GO" id="GO:0043165">
    <property type="term" value="P:Gram-negative-bacterium-type cell outer membrane assembly"/>
    <property type="evidence" value="ECO:0007669"/>
    <property type="project" value="InterPro"/>
</dbReference>
<dbReference type="EMBL" id="FOIZ01000002">
    <property type="protein sequence ID" value="SEW45058.1"/>
    <property type="molecule type" value="Genomic_DNA"/>
</dbReference>
<name>A0A1I0RUC7_9RHOB</name>
<dbReference type="AlphaFoldDB" id="A0A1I0RUC7"/>